<dbReference type="Proteomes" id="UP000813461">
    <property type="component" value="Unassembled WGS sequence"/>
</dbReference>
<reference evidence="1" key="1">
    <citation type="journal article" date="2021" name="Nat. Commun.">
        <title>Genetic determinants of endophytism in the Arabidopsis root mycobiome.</title>
        <authorList>
            <person name="Mesny F."/>
            <person name="Miyauchi S."/>
            <person name="Thiergart T."/>
            <person name="Pickel B."/>
            <person name="Atanasova L."/>
            <person name="Karlsson M."/>
            <person name="Huettel B."/>
            <person name="Barry K.W."/>
            <person name="Haridas S."/>
            <person name="Chen C."/>
            <person name="Bauer D."/>
            <person name="Andreopoulos W."/>
            <person name="Pangilinan J."/>
            <person name="LaButti K."/>
            <person name="Riley R."/>
            <person name="Lipzen A."/>
            <person name="Clum A."/>
            <person name="Drula E."/>
            <person name="Henrissat B."/>
            <person name="Kohler A."/>
            <person name="Grigoriev I.V."/>
            <person name="Martin F.M."/>
            <person name="Hacquard S."/>
        </authorList>
    </citation>
    <scope>NUCLEOTIDE SEQUENCE</scope>
    <source>
        <strain evidence="1">MPI-SDFR-AT-0120</strain>
    </source>
</reference>
<organism evidence="1 2">
    <name type="scientific">Paraphoma chrysanthemicola</name>
    <dbReference type="NCBI Taxonomy" id="798071"/>
    <lineage>
        <taxon>Eukaryota</taxon>
        <taxon>Fungi</taxon>
        <taxon>Dikarya</taxon>
        <taxon>Ascomycota</taxon>
        <taxon>Pezizomycotina</taxon>
        <taxon>Dothideomycetes</taxon>
        <taxon>Pleosporomycetidae</taxon>
        <taxon>Pleosporales</taxon>
        <taxon>Pleosporineae</taxon>
        <taxon>Phaeosphaeriaceae</taxon>
        <taxon>Paraphoma</taxon>
    </lineage>
</organism>
<evidence type="ECO:0000313" key="2">
    <source>
        <dbReference type="Proteomes" id="UP000813461"/>
    </source>
</evidence>
<dbReference type="AlphaFoldDB" id="A0A8K0VTT7"/>
<keyword evidence="2" id="KW-1185">Reference proteome</keyword>
<protein>
    <submittedName>
        <fullName evidence="1">Uncharacterized protein</fullName>
    </submittedName>
</protein>
<name>A0A8K0VTT7_9PLEO</name>
<sequence>MASVFNVGFPRLLVLDHWLSSAHTLTPMHKQLAVKAVESSPRCQDPSELRDRRISGVGLSAVEGVEVEVAWVTVGRSQDQSRPSIFEGGPFSCSCSAATTPSTLRFLSPPRITWCTWQLLATVKRMLYADRTHDSALAANRILPPLQRPRLITIADAVVFEKRLEAPHAASVRCARPHKLTSLLDIDGPYLAGRSTSQNDHRYGHSIRVTIRVRSCLLFMAFDYAVAPISYLSQTRPRSSTNLLPTFGKLLGSVMSFHTKCWTFRFQCVMP</sequence>
<gene>
    <name evidence="1" type="ORF">FB567DRAFT_194151</name>
</gene>
<dbReference type="EMBL" id="JAGMVJ010000022">
    <property type="protein sequence ID" value="KAH7073158.1"/>
    <property type="molecule type" value="Genomic_DNA"/>
</dbReference>
<comment type="caution">
    <text evidence="1">The sequence shown here is derived from an EMBL/GenBank/DDBJ whole genome shotgun (WGS) entry which is preliminary data.</text>
</comment>
<evidence type="ECO:0000313" key="1">
    <source>
        <dbReference type="EMBL" id="KAH7073158.1"/>
    </source>
</evidence>
<proteinExistence type="predicted"/>
<accession>A0A8K0VTT7</accession>